<keyword evidence="8" id="KW-0456">Lyase</keyword>
<dbReference type="SUPFAM" id="SSF51621">
    <property type="entry name" value="Phosphoenolpyruvate/pyruvate domain"/>
    <property type="match status" value="1"/>
</dbReference>
<evidence type="ECO:0000313" key="9">
    <source>
        <dbReference type="Proteomes" id="UP000466966"/>
    </source>
</evidence>
<dbReference type="InterPro" id="IPR005000">
    <property type="entry name" value="Aldolase/citrate-lyase_domain"/>
</dbReference>
<dbReference type="GO" id="GO:0016829">
    <property type="term" value="F:lyase activity"/>
    <property type="evidence" value="ECO:0007669"/>
    <property type="project" value="UniProtKB-KW"/>
</dbReference>
<comment type="cofactor">
    <cofactor evidence="1">
        <name>Mg(2+)</name>
        <dbReference type="ChEBI" id="CHEBI:18420"/>
    </cofactor>
</comment>
<dbReference type="InterPro" id="IPR015813">
    <property type="entry name" value="Pyrv/PenolPyrv_kinase-like_dom"/>
</dbReference>
<feature type="domain" description="HpcH/HpaI aldolase/citrate lyase" evidence="7">
    <location>
        <begin position="4"/>
        <end position="238"/>
    </location>
</feature>
<dbReference type="RefSeq" id="WP_160773150.1">
    <property type="nucleotide sequence ID" value="NZ_WTYV01000008.1"/>
</dbReference>
<evidence type="ECO:0000256" key="4">
    <source>
        <dbReference type="ARBA" id="ARBA00022842"/>
    </source>
</evidence>
<dbReference type="AlphaFoldDB" id="A0A844Z082"/>
<keyword evidence="4 6" id="KW-0460">Magnesium</keyword>
<evidence type="ECO:0000256" key="6">
    <source>
        <dbReference type="PIRSR" id="PIRSR015582-2"/>
    </source>
</evidence>
<sequence length="298" mass="31832">MTLRSWLFVPGDSERKLLKASSCGADAVVIDLEDAVAPEAKGTARMQAARWLAAHRQQVLSGQATARWVRINPLHSNLWREDLAVILSGQPDGIIVPKARGPEQLRMLSAELYELEQRNGITSNATRLIAMVGETAASALTIPAYATEELPRLAGLTWGAQDLAVAIGASRMRDGAKGAGGWTDTFRLVRSQALLAAHARAGVALETPYADFADLKGLKATAEAAKADGFTGMLAIHPDQVPVINQAFAPTEKEAAEARRIVELFAANPGAGALPLDGRMVEQPHLLQARRVLEALRG</sequence>
<feature type="binding site" evidence="5">
    <location>
        <position position="134"/>
    </location>
    <ligand>
        <name>substrate</name>
    </ligand>
</feature>
<evidence type="ECO:0000259" key="7">
    <source>
        <dbReference type="Pfam" id="PF03328"/>
    </source>
</evidence>
<evidence type="ECO:0000256" key="5">
    <source>
        <dbReference type="PIRSR" id="PIRSR015582-1"/>
    </source>
</evidence>
<dbReference type="InterPro" id="IPR011206">
    <property type="entry name" value="Citrate_lyase_beta/mcl1/mcl2"/>
</dbReference>
<dbReference type="PANTHER" id="PTHR32308:SF0">
    <property type="entry name" value="HPCH_HPAI ALDOLASE_CITRATE LYASE DOMAIN-CONTAINING PROTEIN"/>
    <property type="match status" value="1"/>
</dbReference>
<evidence type="ECO:0000256" key="2">
    <source>
        <dbReference type="ARBA" id="ARBA00005568"/>
    </source>
</evidence>
<gene>
    <name evidence="8" type="ORF">GRI99_16445</name>
</gene>
<evidence type="ECO:0000256" key="3">
    <source>
        <dbReference type="ARBA" id="ARBA00022723"/>
    </source>
</evidence>
<accession>A0A844Z082</accession>
<dbReference type="PANTHER" id="PTHR32308">
    <property type="entry name" value="LYASE BETA SUBUNIT, PUTATIVE (AFU_ORTHOLOGUE AFUA_4G13030)-RELATED"/>
    <property type="match status" value="1"/>
</dbReference>
<dbReference type="EMBL" id="WTYV01000008">
    <property type="protein sequence ID" value="MXO73219.1"/>
    <property type="molecule type" value="Genomic_DNA"/>
</dbReference>
<comment type="similarity">
    <text evidence="2">Belongs to the HpcH/HpaI aldolase family.</text>
</comment>
<keyword evidence="9" id="KW-1185">Reference proteome</keyword>
<dbReference type="Gene3D" id="3.20.20.60">
    <property type="entry name" value="Phosphoenolpyruvate-binding domains"/>
    <property type="match status" value="1"/>
</dbReference>
<dbReference type="GO" id="GO:0006107">
    <property type="term" value="P:oxaloacetate metabolic process"/>
    <property type="evidence" value="ECO:0007669"/>
    <property type="project" value="TreeGrafter"/>
</dbReference>
<evidence type="ECO:0000256" key="1">
    <source>
        <dbReference type="ARBA" id="ARBA00001946"/>
    </source>
</evidence>
<dbReference type="Pfam" id="PF03328">
    <property type="entry name" value="HpcH_HpaI"/>
    <property type="match status" value="1"/>
</dbReference>
<dbReference type="OrthoDB" id="9800547at2"/>
<dbReference type="InterPro" id="IPR040442">
    <property type="entry name" value="Pyrv_kinase-like_dom_sf"/>
</dbReference>
<evidence type="ECO:0000313" key="8">
    <source>
        <dbReference type="EMBL" id="MXO73219.1"/>
    </source>
</evidence>
<dbReference type="GO" id="GO:0000287">
    <property type="term" value="F:magnesium ion binding"/>
    <property type="evidence" value="ECO:0007669"/>
    <property type="project" value="TreeGrafter"/>
</dbReference>
<protein>
    <submittedName>
        <fullName evidence="8">CoA ester lyase</fullName>
    </submittedName>
</protein>
<organism evidence="8 9">
    <name type="scientific">Alteraurantiacibacter buctensis</name>
    <dbReference type="NCBI Taxonomy" id="1503981"/>
    <lineage>
        <taxon>Bacteria</taxon>
        <taxon>Pseudomonadati</taxon>
        <taxon>Pseudomonadota</taxon>
        <taxon>Alphaproteobacteria</taxon>
        <taxon>Sphingomonadales</taxon>
        <taxon>Erythrobacteraceae</taxon>
        <taxon>Alteraurantiacibacter</taxon>
    </lineage>
</organism>
<proteinExistence type="inferred from homology"/>
<name>A0A844Z082_9SPHN</name>
<keyword evidence="3 6" id="KW-0479">Metal-binding</keyword>
<dbReference type="PIRSF" id="PIRSF015582">
    <property type="entry name" value="Cit_lyase_B"/>
    <property type="match status" value="1"/>
</dbReference>
<feature type="binding site" evidence="6">
    <location>
        <position position="134"/>
    </location>
    <ligand>
        <name>Mg(2+)</name>
        <dbReference type="ChEBI" id="CHEBI:18420"/>
    </ligand>
</feature>
<comment type="caution">
    <text evidence="8">The sequence shown here is derived from an EMBL/GenBank/DDBJ whole genome shotgun (WGS) entry which is preliminary data.</text>
</comment>
<feature type="binding site" evidence="5">
    <location>
        <position position="70"/>
    </location>
    <ligand>
        <name>substrate</name>
    </ligand>
</feature>
<reference evidence="8 9" key="1">
    <citation type="submission" date="2019-12" db="EMBL/GenBank/DDBJ databases">
        <title>Genomic-based taxomic classification of the family Erythrobacteraceae.</title>
        <authorList>
            <person name="Xu L."/>
        </authorList>
    </citation>
    <scope>NUCLEOTIDE SEQUENCE [LARGE SCALE GENOMIC DNA]</scope>
    <source>
        <strain evidence="8 9">M0322</strain>
    </source>
</reference>
<feature type="binding site" evidence="6">
    <location>
        <position position="162"/>
    </location>
    <ligand>
        <name>Mg(2+)</name>
        <dbReference type="ChEBI" id="CHEBI:18420"/>
    </ligand>
</feature>
<dbReference type="Proteomes" id="UP000466966">
    <property type="component" value="Unassembled WGS sequence"/>
</dbReference>